<dbReference type="InterPro" id="IPR000421">
    <property type="entry name" value="FA58C"/>
</dbReference>
<proteinExistence type="predicted"/>
<dbReference type="EMBL" id="CP162511">
    <property type="protein sequence ID" value="XDI05666.1"/>
    <property type="molecule type" value="Genomic_DNA"/>
</dbReference>
<dbReference type="Gene3D" id="2.60.120.260">
    <property type="entry name" value="Galactose-binding domain-like"/>
    <property type="match status" value="3"/>
</dbReference>
<name>A0AB39BGY4_9MICO</name>
<evidence type="ECO:0000256" key="1">
    <source>
        <dbReference type="SAM" id="SignalP"/>
    </source>
</evidence>
<accession>A0AB39BGY4</accession>
<keyword evidence="1" id="KW-0732">Signal</keyword>
<organism evidence="3">
    <name type="scientific">Herbiconiux sp. A18JL235</name>
    <dbReference type="NCBI Taxonomy" id="3152363"/>
    <lineage>
        <taxon>Bacteria</taxon>
        <taxon>Bacillati</taxon>
        <taxon>Actinomycetota</taxon>
        <taxon>Actinomycetes</taxon>
        <taxon>Micrococcales</taxon>
        <taxon>Microbacteriaceae</taxon>
        <taxon>Herbiconiux</taxon>
    </lineage>
</organism>
<dbReference type="RefSeq" id="WP_368498055.1">
    <property type="nucleotide sequence ID" value="NZ_CP162511.1"/>
</dbReference>
<feature type="chain" id="PRO_5044327579" evidence="1">
    <location>
        <begin position="27"/>
        <end position="1050"/>
    </location>
</feature>
<sequence>MLRNLAGLTAAVLTLTLGVASGSAHASLPADAVVAGATSGSELTTWSALTGADALGRVLPSSAQVGAERTDRLVGVRYMPWHGQNDATDYKNIFNLQSIVDAEPSAPQDHDSSVFPDAKHFAYWNQPLFGYYRSDDAWVIRRHLQMLADAGVDFIQVDITNNREFRPQINLIMTVIEQMQREGRDAPLVTLHTHNRNGAGQPDSSTVFMNDVYSTFYAPTAPYRHPTTWLQLKGKPLIVGSNPSATVSSFFTVRYPQWPNEQPQASNGWDWISFQTPQHVNYNSAGEKEQITVAVAANSNSTAKFADTAWYGLAGAHGRGWHNGAEDTSPQALQSGAYFQEQWDFAIQQDPQIVLVEGWNEWSAGNWQQMNNDRSDPLAFYDAASDRYSRDVEPTAGALGDNYYMQLIENIRRFKGTTPALTPGSPRTIDLAGSFDQWSTVSPKFMSSTSAFTDRNHAGTGSTHYTTQSTRNVFAFSKVARDTSNFYFMTQTADAVSAPGDRWMTLFLDTDANPVNGWSGYDFIVRKTSPSASTYVLQANVGGYNWTTVSPVSYRVENDKIMLSVPRSALGLTTDPATVSFKWADNWSQDGAVTDFYTNGTSAPYGRLNFFYSTGGTSQSSDPVPAQPAAAPALTQGVTRRESSDLLTEYTDYSGTGQQWNRTVSDSAASGGSYAGLVAGSGDTDAYYLNTISTLFEGDAVRWITRTAPDGVEQAEVFIDGVSYGKISMRSTTVHNQKTVFSATGLGGGPHEIFIKCDNRFGTICYHDAFEIIRGASNLPAAAAGQNIAAAAAVTASSNSAARWYAVGAPQTRDDSLTTWWRPAATTVQWLRYDFTRNQQVDRVEITPSTATANAGTQYAVQGLVNGQLTTLATGSIGSSRVLAQFAAVSTPWIRVEFNPSTDLSIAEVRIANGALGAGPAVPTDLAAGKPATASSDNGSTYNASKAVDGNATTYWCASGPAKPQWLQVDLQAKKDIDSVITTFYSQDTWEYWVQGSDDQQSWTTLSNHSNVAASKYTDGVFGSYRYIRVRVLDAPDNWAAIRSIQVLGH</sequence>
<dbReference type="InterPro" id="IPR008979">
    <property type="entry name" value="Galactose-bd-like_sf"/>
</dbReference>
<dbReference type="PROSITE" id="PS50022">
    <property type="entry name" value="FA58C_3"/>
    <property type="match status" value="2"/>
</dbReference>
<dbReference type="AlphaFoldDB" id="A0AB39BGY4"/>
<feature type="signal peptide" evidence="1">
    <location>
        <begin position="1"/>
        <end position="26"/>
    </location>
</feature>
<gene>
    <name evidence="3" type="ORF">ABFY20_00840</name>
</gene>
<protein>
    <submittedName>
        <fullName evidence="3">Discoidin domain-containing protein</fullName>
    </submittedName>
</protein>
<dbReference type="SUPFAM" id="SSF49785">
    <property type="entry name" value="Galactose-binding domain-like"/>
    <property type="match status" value="2"/>
</dbReference>
<dbReference type="Gene3D" id="3.20.20.80">
    <property type="entry name" value="Glycosidases"/>
    <property type="match status" value="1"/>
</dbReference>
<dbReference type="Pfam" id="PF00754">
    <property type="entry name" value="F5_F8_type_C"/>
    <property type="match status" value="2"/>
</dbReference>
<evidence type="ECO:0000313" key="3">
    <source>
        <dbReference type="EMBL" id="XDI05666.1"/>
    </source>
</evidence>
<reference evidence="3" key="1">
    <citation type="submission" date="2024-05" db="EMBL/GenBank/DDBJ databases">
        <title>Herbiconiux sp. A18JL235.</title>
        <authorList>
            <person name="Zhang G."/>
        </authorList>
    </citation>
    <scope>NUCLEOTIDE SEQUENCE</scope>
    <source>
        <strain evidence="3">A18JL235</strain>
    </source>
</reference>
<feature type="domain" description="F5/8 type C" evidence="2">
    <location>
        <begin position="777"/>
        <end position="868"/>
    </location>
</feature>
<feature type="domain" description="F5/8 type C" evidence="2">
    <location>
        <begin position="915"/>
        <end position="1050"/>
    </location>
</feature>
<evidence type="ECO:0000259" key="2">
    <source>
        <dbReference type="PROSITE" id="PS50022"/>
    </source>
</evidence>